<reference evidence="2" key="1">
    <citation type="submission" date="2022-08" db="EMBL/GenBank/DDBJ databases">
        <authorList>
            <consortium name="DOE Joint Genome Institute"/>
            <person name="Min B."/>
            <person name="Riley R."/>
            <person name="Sierra-Patev S."/>
            <person name="Naranjo-Ortiz M."/>
            <person name="Looney B."/>
            <person name="Konkel Z."/>
            <person name="Slot J.C."/>
            <person name="Sakamoto Y."/>
            <person name="Steenwyk J.L."/>
            <person name="Rokas A."/>
            <person name="Carro J."/>
            <person name="Camarero S."/>
            <person name="Ferreira P."/>
            <person name="Molpeceres G."/>
            <person name="Ruiz-Duenas F.J."/>
            <person name="Serrano A."/>
            <person name="Henrissat B."/>
            <person name="Drula E."/>
            <person name="Hughes K.W."/>
            <person name="Mata J.L."/>
            <person name="Ishikawa N.K."/>
            <person name="Vargas-Isla R."/>
            <person name="Ushijima S."/>
            <person name="Smith C.A."/>
            <person name="Ahrendt S."/>
            <person name="Andreopoulos W."/>
            <person name="He G."/>
            <person name="Labutti K."/>
            <person name="Lipzen A."/>
            <person name="Ng V."/>
            <person name="Sandor L."/>
            <person name="Barry K."/>
            <person name="Martinez A.T."/>
            <person name="Xiao Y."/>
            <person name="Gibbons J.G."/>
            <person name="Terashima K."/>
            <person name="Hibbett D.S."/>
            <person name="Grigoriev I.V."/>
        </authorList>
    </citation>
    <scope>NUCLEOTIDE SEQUENCE</scope>
    <source>
        <strain evidence="2">TFB9207</strain>
    </source>
</reference>
<proteinExistence type="predicted"/>
<protein>
    <submittedName>
        <fullName evidence="2">Uncharacterized protein</fullName>
    </submittedName>
</protein>
<keyword evidence="1" id="KW-0732">Signal</keyword>
<evidence type="ECO:0000313" key="2">
    <source>
        <dbReference type="EMBL" id="KAJ3843908.1"/>
    </source>
</evidence>
<keyword evidence="3" id="KW-1185">Reference proteome</keyword>
<dbReference type="AlphaFoldDB" id="A0AA38PJ48"/>
<feature type="signal peptide" evidence="1">
    <location>
        <begin position="1"/>
        <end position="31"/>
    </location>
</feature>
<comment type="caution">
    <text evidence="2">The sequence shown here is derived from an EMBL/GenBank/DDBJ whole genome shotgun (WGS) entry which is preliminary data.</text>
</comment>
<dbReference type="Proteomes" id="UP001163846">
    <property type="component" value="Unassembled WGS sequence"/>
</dbReference>
<feature type="chain" id="PRO_5041408361" evidence="1">
    <location>
        <begin position="32"/>
        <end position="342"/>
    </location>
</feature>
<evidence type="ECO:0000313" key="3">
    <source>
        <dbReference type="Proteomes" id="UP001163846"/>
    </source>
</evidence>
<organism evidence="2 3">
    <name type="scientific">Lentinula raphanica</name>
    <dbReference type="NCBI Taxonomy" id="153919"/>
    <lineage>
        <taxon>Eukaryota</taxon>
        <taxon>Fungi</taxon>
        <taxon>Dikarya</taxon>
        <taxon>Basidiomycota</taxon>
        <taxon>Agaricomycotina</taxon>
        <taxon>Agaricomycetes</taxon>
        <taxon>Agaricomycetidae</taxon>
        <taxon>Agaricales</taxon>
        <taxon>Marasmiineae</taxon>
        <taxon>Omphalotaceae</taxon>
        <taxon>Lentinula</taxon>
    </lineage>
</organism>
<gene>
    <name evidence="2" type="ORF">F5878DRAFT_603327</name>
</gene>
<sequence>MLLKPFDRRLSSSLLRALLPVVCLLETFVAAQPPMQKVAPPAGNTPIDDALRLHIYSTETERVPCLEFTVLSPTVYYCSSHGLSKLVHKESIELGQVRFQSLQSRKTVTDELSRTLTGSTSGASWRDMDDSMDKLANSHIFVNTPGTMGIWEQVIVRETFTELKVFEHRFVDANKKKSIELLLLIGHTGLKFTAPESTMPVHVKPQIMMLFSHHVNFRNPAAVNKAIQYISGLTITDVPYWLKEVLINEGLDKMPNCGLPWNQIDKAIGILPEIESGFIYHRVDVTTTASLADWRENVRVRGLKADVQAEIKATGAAAAEPARAIEGVRAAENWERKSGPSH</sequence>
<name>A0AA38PJ48_9AGAR</name>
<evidence type="ECO:0000256" key="1">
    <source>
        <dbReference type="SAM" id="SignalP"/>
    </source>
</evidence>
<dbReference type="EMBL" id="MU805964">
    <property type="protein sequence ID" value="KAJ3843908.1"/>
    <property type="molecule type" value="Genomic_DNA"/>
</dbReference>
<accession>A0AA38PJ48</accession>